<name>A0A3R6ZNF4_9STRA</name>
<feature type="coiled-coil region" evidence="1">
    <location>
        <begin position="17"/>
        <end position="44"/>
    </location>
</feature>
<evidence type="ECO:0000313" key="2">
    <source>
        <dbReference type="EMBL" id="RHY28144.1"/>
    </source>
</evidence>
<evidence type="ECO:0000256" key="1">
    <source>
        <dbReference type="SAM" id="Coils"/>
    </source>
</evidence>
<organism evidence="2 3">
    <name type="scientific">Aphanomyces invadans</name>
    <dbReference type="NCBI Taxonomy" id="157072"/>
    <lineage>
        <taxon>Eukaryota</taxon>
        <taxon>Sar</taxon>
        <taxon>Stramenopiles</taxon>
        <taxon>Oomycota</taxon>
        <taxon>Saprolegniomycetes</taxon>
        <taxon>Saprolegniales</taxon>
        <taxon>Verrucalvaceae</taxon>
        <taxon>Aphanomyces</taxon>
    </lineage>
</organism>
<proteinExistence type="predicted"/>
<sequence length="133" mass="14907">MFKDVFPPRQRIYSNASESALDQLTDLQTLVSRLERKVKEVEWQVTVHNASPTVPRAQLAESKDSLAQMLGTLEKLQYNGIDGIITAQLKSGKDCVRDQRKALNKHCESLRATMMSLHQQLSVHISATTAPSM</sequence>
<dbReference type="Proteomes" id="UP000285060">
    <property type="component" value="Unassembled WGS sequence"/>
</dbReference>
<evidence type="ECO:0008006" key="4">
    <source>
        <dbReference type="Google" id="ProtNLM"/>
    </source>
</evidence>
<gene>
    <name evidence="2" type="ORF">DYB32_006198</name>
</gene>
<protein>
    <recommendedName>
        <fullName evidence="4">Syntaxin N-terminal domain-containing protein</fullName>
    </recommendedName>
</protein>
<accession>A0A3R6ZNF4</accession>
<keyword evidence="1" id="KW-0175">Coiled coil</keyword>
<evidence type="ECO:0000313" key="3">
    <source>
        <dbReference type="Proteomes" id="UP000285060"/>
    </source>
</evidence>
<dbReference type="EMBL" id="QUSY01000636">
    <property type="protein sequence ID" value="RHY28144.1"/>
    <property type="molecule type" value="Genomic_DNA"/>
</dbReference>
<dbReference type="AlphaFoldDB" id="A0A3R6ZNF4"/>
<keyword evidence="3" id="KW-1185">Reference proteome</keyword>
<reference evidence="2 3" key="1">
    <citation type="submission" date="2018-08" db="EMBL/GenBank/DDBJ databases">
        <title>Aphanomyces genome sequencing and annotation.</title>
        <authorList>
            <person name="Minardi D."/>
            <person name="Oidtmann B."/>
            <person name="Van Der Giezen M."/>
            <person name="Studholme D.J."/>
        </authorList>
    </citation>
    <scope>NUCLEOTIDE SEQUENCE [LARGE SCALE GENOMIC DNA]</scope>
    <source>
        <strain evidence="2 3">NJM0002</strain>
    </source>
</reference>
<comment type="caution">
    <text evidence="2">The sequence shown here is derived from an EMBL/GenBank/DDBJ whole genome shotgun (WGS) entry which is preliminary data.</text>
</comment>